<keyword evidence="4" id="KW-1185">Reference proteome</keyword>
<reference evidence="4" key="1">
    <citation type="journal article" date="2014" name="Proc. Natl. Acad. Sci. U.S.A.">
        <title>Extensive sampling of basidiomycete genomes demonstrates inadequacy of the white-rot/brown-rot paradigm for wood decay fungi.</title>
        <authorList>
            <person name="Riley R."/>
            <person name="Salamov A.A."/>
            <person name="Brown D.W."/>
            <person name="Nagy L.G."/>
            <person name="Floudas D."/>
            <person name="Held B.W."/>
            <person name="Levasseur A."/>
            <person name="Lombard V."/>
            <person name="Morin E."/>
            <person name="Otillar R."/>
            <person name="Lindquist E.A."/>
            <person name="Sun H."/>
            <person name="LaButti K.M."/>
            <person name="Schmutz J."/>
            <person name="Jabbour D."/>
            <person name="Luo H."/>
            <person name="Baker S.E."/>
            <person name="Pisabarro A.G."/>
            <person name="Walton J.D."/>
            <person name="Blanchette R.A."/>
            <person name="Henrissat B."/>
            <person name="Martin F."/>
            <person name="Cullen D."/>
            <person name="Hibbett D.S."/>
            <person name="Grigoriev I.V."/>
        </authorList>
    </citation>
    <scope>NUCLEOTIDE SEQUENCE [LARGE SCALE GENOMIC DNA]</scope>
    <source>
        <strain evidence="4">CBS 339.88</strain>
    </source>
</reference>
<keyword evidence="2" id="KW-0812">Transmembrane</keyword>
<name>A0A067TD99_GALM3</name>
<feature type="compositionally biased region" description="Basic and acidic residues" evidence="1">
    <location>
        <begin position="34"/>
        <end position="43"/>
    </location>
</feature>
<sequence>MSSSTGLSIPELPARSPATCEDKITSIPTPSSPTKEKRDKRPLADNSIQGNPSWIWGFTLNEITNVILQVFGFIIAVVFGAWAIKSYASANIANNISQNSLSESITANELSQISIKQSLLANQLAILGLCQADQFKSLPECSLALEGISLPSIIIAVVPSLTTIKPSVTQSITVIPTTTPPLTGTDKPTTTALPPNGDAAPRQTSIGLGGVIGIIAGTSIFLAIIGLVIVGRRRARTRSIGAPMRPQF</sequence>
<evidence type="ECO:0000313" key="3">
    <source>
        <dbReference type="EMBL" id="KDR77874.1"/>
    </source>
</evidence>
<dbReference type="Proteomes" id="UP000027222">
    <property type="component" value="Unassembled WGS sequence"/>
</dbReference>
<dbReference type="STRING" id="685588.A0A067TD99"/>
<feature type="region of interest" description="Disordered" evidence="1">
    <location>
        <begin position="179"/>
        <end position="199"/>
    </location>
</feature>
<dbReference type="AlphaFoldDB" id="A0A067TD99"/>
<gene>
    <name evidence="3" type="ORF">GALMADRAFT_244841</name>
</gene>
<accession>A0A067TD99</accession>
<proteinExistence type="predicted"/>
<protein>
    <submittedName>
        <fullName evidence="3">Uncharacterized protein</fullName>
    </submittedName>
</protein>
<feature type="transmembrane region" description="Helical" evidence="2">
    <location>
        <begin position="143"/>
        <end position="161"/>
    </location>
</feature>
<dbReference type="EMBL" id="KL142375">
    <property type="protein sequence ID" value="KDR77874.1"/>
    <property type="molecule type" value="Genomic_DNA"/>
</dbReference>
<dbReference type="HOGENOM" id="CLU_1120248_0_0_1"/>
<feature type="transmembrane region" description="Helical" evidence="2">
    <location>
        <begin position="66"/>
        <end position="84"/>
    </location>
</feature>
<keyword evidence="2" id="KW-0472">Membrane</keyword>
<evidence type="ECO:0000256" key="2">
    <source>
        <dbReference type="SAM" id="Phobius"/>
    </source>
</evidence>
<keyword evidence="2" id="KW-1133">Transmembrane helix</keyword>
<feature type="compositionally biased region" description="Low complexity" evidence="1">
    <location>
        <begin position="179"/>
        <end position="191"/>
    </location>
</feature>
<evidence type="ECO:0000256" key="1">
    <source>
        <dbReference type="SAM" id="MobiDB-lite"/>
    </source>
</evidence>
<organism evidence="3 4">
    <name type="scientific">Galerina marginata (strain CBS 339.88)</name>
    <dbReference type="NCBI Taxonomy" id="685588"/>
    <lineage>
        <taxon>Eukaryota</taxon>
        <taxon>Fungi</taxon>
        <taxon>Dikarya</taxon>
        <taxon>Basidiomycota</taxon>
        <taxon>Agaricomycotina</taxon>
        <taxon>Agaricomycetes</taxon>
        <taxon>Agaricomycetidae</taxon>
        <taxon>Agaricales</taxon>
        <taxon>Agaricineae</taxon>
        <taxon>Strophariaceae</taxon>
        <taxon>Galerina</taxon>
    </lineage>
</organism>
<evidence type="ECO:0000313" key="4">
    <source>
        <dbReference type="Proteomes" id="UP000027222"/>
    </source>
</evidence>
<feature type="region of interest" description="Disordered" evidence="1">
    <location>
        <begin position="1"/>
        <end position="45"/>
    </location>
</feature>
<feature type="transmembrane region" description="Helical" evidence="2">
    <location>
        <begin position="206"/>
        <end position="230"/>
    </location>
</feature>